<dbReference type="Proteomes" id="UP000198520">
    <property type="component" value="Unassembled WGS sequence"/>
</dbReference>
<dbReference type="AlphaFoldDB" id="A0A1I2CEF3"/>
<reference evidence="3" key="1">
    <citation type="submission" date="2016-10" db="EMBL/GenBank/DDBJ databases">
        <authorList>
            <person name="Varghese N."/>
            <person name="Submissions S."/>
        </authorList>
    </citation>
    <scope>NUCLEOTIDE SEQUENCE [LARGE SCALE GENOMIC DNA]</scope>
    <source>
        <strain evidence="3">DSM 19083</strain>
    </source>
</reference>
<keyword evidence="3" id="KW-1185">Reference proteome</keyword>
<evidence type="ECO:0000313" key="3">
    <source>
        <dbReference type="Proteomes" id="UP000198520"/>
    </source>
</evidence>
<organism evidence="2 3">
    <name type="scientific">Flavimobilis marinus</name>
    <dbReference type="NCBI Taxonomy" id="285351"/>
    <lineage>
        <taxon>Bacteria</taxon>
        <taxon>Bacillati</taxon>
        <taxon>Actinomycetota</taxon>
        <taxon>Actinomycetes</taxon>
        <taxon>Micrococcales</taxon>
        <taxon>Jonesiaceae</taxon>
        <taxon>Flavimobilis</taxon>
    </lineage>
</organism>
<feature type="signal peptide" evidence="1">
    <location>
        <begin position="1"/>
        <end position="26"/>
    </location>
</feature>
<name>A0A1I2CEF3_9MICO</name>
<dbReference type="OrthoDB" id="505641at2"/>
<proteinExistence type="predicted"/>
<dbReference type="STRING" id="285351.SAMN04488035_0087"/>
<dbReference type="EMBL" id="FONZ01000001">
    <property type="protein sequence ID" value="SFE66495.1"/>
    <property type="molecule type" value="Genomic_DNA"/>
</dbReference>
<gene>
    <name evidence="2" type="ORF">SAMN04488035_0087</name>
</gene>
<dbReference type="RefSeq" id="WP_093374151.1">
    <property type="nucleotide sequence ID" value="NZ_BNAN01000001.1"/>
</dbReference>
<evidence type="ECO:0000256" key="1">
    <source>
        <dbReference type="SAM" id="SignalP"/>
    </source>
</evidence>
<sequence>MSPRRVLVAALTVLGLVAIPALPASASPAAASASPVAQAPLAAAGPLAAASSSWPRVKQKKTAGNGAGFVLKAKKTRTVKIKRHASVPARASHLLVKIKVTRSKGSGYVKVWANGTTKGGLKKVRYGKGTTVKTVKIKTSGTGRVKFKSTRGVRVKVYTIGYERTATRSATPSRVGAASINGKTTGVPAGTRLKVHKGDLTITKNGTVIDGLDIRGFVRIKASDVTIKNSVIRGRAYNKDMHLVQASTGGKRITITDTEMYSANPSPYIKGIVGADFTLKRVNIHDVVDQVSIIGDNVTIEDSWLHRNLYYLKDPNYNGTPTHDDNIQISIGKNLRFVNNRMESTHNAAVMITQDRGHVRDVTFARNWVNGGACSVNIAEKKYGPLSGLKFTDNTFGTSTRLARCAILKPTSTPMTQSGNTFTDGHPFKVSRG</sequence>
<evidence type="ECO:0008006" key="4">
    <source>
        <dbReference type="Google" id="ProtNLM"/>
    </source>
</evidence>
<accession>A0A1I2CEF3</accession>
<evidence type="ECO:0000313" key="2">
    <source>
        <dbReference type="EMBL" id="SFE66495.1"/>
    </source>
</evidence>
<dbReference type="InterPro" id="IPR011050">
    <property type="entry name" value="Pectin_lyase_fold/virulence"/>
</dbReference>
<feature type="chain" id="PRO_5011492628" description="Right handed beta helix region" evidence="1">
    <location>
        <begin position="27"/>
        <end position="433"/>
    </location>
</feature>
<keyword evidence="1" id="KW-0732">Signal</keyword>
<dbReference type="SUPFAM" id="SSF51126">
    <property type="entry name" value="Pectin lyase-like"/>
    <property type="match status" value="1"/>
</dbReference>
<protein>
    <recommendedName>
        <fullName evidence="4">Right handed beta helix region</fullName>
    </recommendedName>
</protein>